<evidence type="ECO:0000256" key="4">
    <source>
        <dbReference type="SAM" id="SignalP"/>
    </source>
</evidence>
<dbReference type="PANTHER" id="PTHR35357:SF8">
    <property type="entry name" value="OS01G0111000 PROTEIN"/>
    <property type="match status" value="1"/>
</dbReference>
<evidence type="ECO:0000313" key="7">
    <source>
        <dbReference type="Proteomes" id="UP000317650"/>
    </source>
</evidence>
<dbReference type="SUPFAM" id="SSF101148">
    <property type="entry name" value="Plant invertase/pectin methylesterase inhibitor"/>
    <property type="match status" value="1"/>
</dbReference>
<dbReference type="InterPro" id="IPR035513">
    <property type="entry name" value="Invertase/methylesterase_inhib"/>
</dbReference>
<comment type="similarity">
    <text evidence="3">Belongs to the PMEI family.</text>
</comment>
<dbReference type="InterPro" id="IPR006501">
    <property type="entry name" value="Pectinesterase_inhib_dom"/>
</dbReference>
<evidence type="ECO:0000256" key="3">
    <source>
        <dbReference type="ARBA" id="ARBA00038471"/>
    </source>
</evidence>
<dbReference type="Gene3D" id="1.20.140.40">
    <property type="entry name" value="Invertase/pectin methylesterase inhibitor family protein"/>
    <property type="match status" value="1"/>
</dbReference>
<dbReference type="EMBL" id="PYDT01000009">
    <property type="protein sequence ID" value="THU49804.1"/>
    <property type="molecule type" value="Genomic_DNA"/>
</dbReference>
<reference evidence="6 7" key="1">
    <citation type="journal article" date="2019" name="Nat. Plants">
        <title>Genome sequencing of Musa balbisiana reveals subgenome evolution and function divergence in polyploid bananas.</title>
        <authorList>
            <person name="Yao X."/>
        </authorList>
    </citation>
    <scope>NUCLEOTIDE SEQUENCE [LARGE SCALE GENOMIC DNA]</scope>
    <source>
        <strain evidence="7">cv. DH-PKW</strain>
        <tissue evidence="6">Leaves</tissue>
    </source>
</reference>
<protein>
    <recommendedName>
        <fullName evidence="5">Pectinesterase inhibitor domain-containing protein</fullName>
    </recommendedName>
</protein>
<organism evidence="6 7">
    <name type="scientific">Musa balbisiana</name>
    <name type="common">Banana</name>
    <dbReference type="NCBI Taxonomy" id="52838"/>
    <lineage>
        <taxon>Eukaryota</taxon>
        <taxon>Viridiplantae</taxon>
        <taxon>Streptophyta</taxon>
        <taxon>Embryophyta</taxon>
        <taxon>Tracheophyta</taxon>
        <taxon>Spermatophyta</taxon>
        <taxon>Magnoliopsida</taxon>
        <taxon>Liliopsida</taxon>
        <taxon>Zingiberales</taxon>
        <taxon>Musaceae</taxon>
        <taxon>Musa</taxon>
    </lineage>
</organism>
<dbReference type="CDD" id="cd14859">
    <property type="entry name" value="PMEI_like"/>
    <property type="match status" value="1"/>
</dbReference>
<dbReference type="GO" id="GO:0004857">
    <property type="term" value="F:enzyme inhibitor activity"/>
    <property type="evidence" value="ECO:0007669"/>
    <property type="project" value="InterPro"/>
</dbReference>
<keyword evidence="7" id="KW-1185">Reference proteome</keyword>
<evidence type="ECO:0000313" key="6">
    <source>
        <dbReference type="EMBL" id="THU49804.1"/>
    </source>
</evidence>
<proteinExistence type="inferred from homology"/>
<dbReference type="Proteomes" id="UP000317650">
    <property type="component" value="Chromosome 6"/>
</dbReference>
<sequence length="183" mass="19766">MASSPSYFFFFFFLLLLTPSLAFPPPPPSSTLIQTTCSLTSNYDFCVAALRSDPRSLRAKDVKSLSAIALRIAVAKAKTTAAYATSLAKNATEVAASRSAFGTCAEKYKNAGEALRWALGSLAQENYDYACVHIGAAQEYASTCGRLFFRRNPGMAFPAAMAKREDELQRLCGTAFDIISQLG</sequence>
<dbReference type="Pfam" id="PF04043">
    <property type="entry name" value="PMEI"/>
    <property type="match status" value="1"/>
</dbReference>
<gene>
    <name evidence="6" type="ORF">C4D60_Mb06t13380</name>
</gene>
<dbReference type="AlphaFoldDB" id="A0A4S8IP14"/>
<comment type="caution">
    <text evidence="6">The sequence shown here is derived from an EMBL/GenBank/DDBJ whole genome shotgun (WGS) entry which is preliminary data.</text>
</comment>
<feature type="signal peptide" evidence="4">
    <location>
        <begin position="1"/>
        <end position="22"/>
    </location>
</feature>
<dbReference type="STRING" id="52838.A0A4S8IP14"/>
<evidence type="ECO:0000259" key="5">
    <source>
        <dbReference type="SMART" id="SM00856"/>
    </source>
</evidence>
<name>A0A4S8IP14_MUSBA</name>
<dbReference type="NCBIfam" id="TIGR01614">
    <property type="entry name" value="PME_inhib"/>
    <property type="match status" value="1"/>
</dbReference>
<accession>A0A4S8IP14</accession>
<keyword evidence="2" id="KW-1015">Disulfide bond</keyword>
<dbReference type="SMART" id="SM00856">
    <property type="entry name" value="PMEI"/>
    <property type="match status" value="1"/>
</dbReference>
<feature type="chain" id="PRO_5020346748" description="Pectinesterase inhibitor domain-containing protein" evidence="4">
    <location>
        <begin position="23"/>
        <end position="183"/>
    </location>
</feature>
<feature type="domain" description="Pectinesterase inhibitor" evidence="5">
    <location>
        <begin position="28"/>
        <end position="178"/>
    </location>
</feature>
<keyword evidence="1 4" id="KW-0732">Signal</keyword>
<dbReference type="PANTHER" id="PTHR35357">
    <property type="entry name" value="OS02G0537100 PROTEIN"/>
    <property type="match status" value="1"/>
</dbReference>
<evidence type="ECO:0000256" key="2">
    <source>
        <dbReference type="ARBA" id="ARBA00023157"/>
    </source>
</evidence>
<evidence type="ECO:0000256" key="1">
    <source>
        <dbReference type="ARBA" id="ARBA00022729"/>
    </source>
</evidence>